<keyword evidence="3" id="KW-1185">Reference proteome</keyword>
<dbReference type="EMBL" id="BMOD01000002">
    <property type="protein sequence ID" value="GGJ22332.1"/>
    <property type="molecule type" value="Genomic_DNA"/>
</dbReference>
<evidence type="ECO:0000259" key="1">
    <source>
        <dbReference type="Pfam" id="PF06722"/>
    </source>
</evidence>
<dbReference type="Gene3D" id="3.40.50.2000">
    <property type="entry name" value="Glycogen Phosphorylase B"/>
    <property type="match status" value="2"/>
</dbReference>
<dbReference type="CDD" id="cd03784">
    <property type="entry name" value="GT1_Gtf-like"/>
    <property type="match status" value="1"/>
</dbReference>
<evidence type="ECO:0000313" key="3">
    <source>
        <dbReference type="Proteomes" id="UP000632222"/>
    </source>
</evidence>
<gene>
    <name evidence="2" type="ORF">GCM10008938_05760</name>
</gene>
<comment type="caution">
    <text evidence="2">The sequence shown here is derived from an EMBL/GenBank/DDBJ whole genome shotgun (WGS) entry which is preliminary data.</text>
</comment>
<dbReference type="InterPro" id="IPR002213">
    <property type="entry name" value="UDP_glucos_trans"/>
</dbReference>
<accession>A0ABQ2CYJ6</accession>
<sequence>MTRFLVATMPIPGHIAPFAPVVRALIARGHQVAWYGSRFHQDKIEATGATFYPIQNALDFGDSDYNKHFPERTRYSGLKQVVFDFKHLFVGSAEGQVKDLRHVISDFKAEVLLSDPAVVAGLVLGNEGFPHAMLDISVLSFESKDLAAFGLGLLPDSSFFGRIRNKITYWMVDHVVFREVNQAYRNIAQKNGWQYAPFRPTPSRYLTLQPTTPEFEYPVSDLPDTVHFIGPLLPDRPRAFTPPIWWNEVVNKTRPVVLVTQGTIATHADELIQPTLEGLASEDVLVIATTGGPSLSFPVPQNARVEAFVPFTELMPHVDVFVTNGGYGGITIALANGVPVVSAGTTEDKMEVSNRVQFSGVGLNLKTNRPRPEQVRQAIQQVLQGSYGQQAKKIQKAFAATRSAETAVELLEELARTGKPVLNSRAAGTLSRKTAIQ</sequence>
<dbReference type="PANTHER" id="PTHR48050">
    <property type="entry name" value="STEROL 3-BETA-GLUCOSYLTRANSFERASE"/>
    <property type="match status" value="1"/>
</dbReference>
<reference evidence="3" key="1">
    <citation type="journal article" date="2019" name="Int. J. Syst. Evol. Microbiol.">
        <title>The Global Catalogue of Microorganisms (GCM) 10K type strain sequencing project: providing services to taxonomists for standard genome sequencing and annotation.</title>
        <authorList>
            <consortium name="The Broad Institute Genomics Platform"/>
            <consortium name="The Broad Institute Genome Sequencing Center for Infectious Disease"/>
            <person name="Wu L."/>
            <person name="Ma J."/>
        </authorList>
    </citation>
    <scope>NUCLEOTIDE SEQUENCE [LARGE SCALE GENOMIC DNA]</scope>
    <source>
        <strain evidence="3">JCM 14370</strain>
    </source>
</reference>
<dbReference type="GO" id="GO:0016740">
    <property type="term" value="F:transferase activity"/>
    <property type="evidence" value="ECO:0007669"/>
    <property type="project" value="UniProtKB-KW"/>
</dbReference>
<dbReference type="PANTHER" id="PTHR48050:SF13">
    <property type="entry name" value="STEROL 3-BETA-GLUCOSYLTRANSFERASE UGT80A2"/>
    <property type="match status" value="1"/>
</dbReference>
<dbReference type="SUPFAM" id="SSF53756">
    <property type="entry name" value="UDP-Glycosyltransferase/glycogen phosphorylase"/>
    <property type="match status" value="1"/>
</dbReference>
<dbReference type="RefSeq" id="WP_188999653.1">
    <property type="nucleotide sequence ID" value="NZ_BMOD01000002.1"/>
</dbReference>
<dbReference type="Pfam" id="PF06722">
    <property type="entry name" value="EryCIII-like_C"/>
    <property type="match status" value="1"/>
</dbReference>
<name>A0ABQ2CYJ6_9DEIO</name>
<evidence type="ECO:0000313" key="2">
    <source>
        <dbReference type="EMBL" id="GGJ22332.1"/>
    </source>
</evidence>
<dbReference type="InterPro" id="IPR050426">
    <property type="entry name" value="Glycosyltransferase_28"/>
</dbReference>
<keyword evidence="2" id="KW-0808">Transferase</keyword>
<dbReference type="Proteomes" id="UP000632222">
    <property type="component" value="Unassembled WGS sequence"/>
</dbReference>
<dbReference type="InterPro" id="IPR010610">
    <property type="entry name" value="EryCIII-like_C"/>
</dbReference>
<feature type="domain" description="Erythromycin biosynthesis protein CIII-like C-terminal" evidence="1">
    <location>
        <begin position="284"/>
        <end position="413"/>
    </location>
</feature>
<proteinExistence type="predicted"/>
<organism evidence="2 3">
    <name type="scientific">Deinococcus roseus</name>
    <dbReference type="NCBI Taxonomy" id="392414"/>
    <lineage>
        <taxon>Bacteria</taxon>
        <taxon>Thermotogati</taxon>
        <taxon>Deinococcota</taxon>
        <taxon>Deinococci</taxon>
        <taxon>Deinococcales</taxon>
        <taxon>Deinococcaceae</taxon>
        <taxon>Deinococcus</taxon>
    </lineage>
</organism>
<protein>
    <submittedName>
        <fullName evidence="2">Glycosyl transferase</fullName>
    </submittedName>
</protein>